<dbReference type="KEGG" id="sagq:EP23_00105"/>
<accession>A0A242VHP9</accession>
<protein>
    <recommendedName>
        <fullName evidence="6">Lipoprotein</fullName>
    </recommendedName>
</protein>
<keyword evidence="4" id="KW-1185">Reference proteome</keyword>
<evidence type="ECO:0000256" key="1">
    <source>
        <dbReference type="SAM" id="Coils"/>
    </source>
</evidence>
<dbReference type="RefSeq" id="WP_060550615.1">
    <property type="nucleotide sequence ID" value="NZ_CP009623.1"/>
</dbReference>
<proteinExistence type="predicted"/>
<dbReference type="Proteomes" id="UP000646308">
    <property type="component" value="Unassembled WGS sequence"/>
</dbReference>
<dbReference type="GeneID" id="57690957"/>
<evidence type="ECO:0000313" key="5">
    <source>
        <dbReference type="Proteomes" id="UP000646308"/>
    </source>
</evidence>
<sequence>MKLKQLAVISLSSVLVLGACGQNDSGKKEAKQETQQKEDTLKKYKENLKTFVNKDLDTYDNTMDKLSNLDLSNKDKIVKEFKSVSQSLDESRKNYESKKVDAKTPETLSKIESSFLESNKSVSKGYNGIATSLDKFFKKEISEKEFAADMKKYEEESKKVDMGGITLDDIKKHLGEDTAKKYEKVQKRINNMTE</sequence>
<dbReference type="PROSITE" id="PS51257">
    <property type="entry name" value="PROKAR_LIPOPROTEIN"/>
    <property type="match status" value="1"/>
</dbReference>
<dbReference type="AlphaFoldDB" id="A0A242VHP9"/>
<dbReference type="EMBL" id="WMFL01000080">
    <property type="protein sequence ID" value="NJI02793.1"/>
    <property type="molecule type" value="Genomic_DNA"/>
</dbReference>
<evidence type="ECO:0000313" key="2">
    <source>
        <dbReference type="EMBL" id="NJI02793.1"/>
    </source>
</evidence>
<gene>
    <name evidence="3" type="ORF">B9M88_03575</name>
    <name evidence="2" type="ORF">GLV84_08130</name>
</gene>
<dbReference type="EMBL" id="NEFX01000005">
    <property type="protein sequence ID" value="OTW31586.1"/>
    <property type="molecule type" value="Genomic_DNA"/>
</dbReference>
<evidence type="ECO:0008006" key="6">
    <source>
        <dbReference type="Google" id="ProtNLM"/>
    </source>
</evidence>
<reference evidence="3 4" key="1">
    <citation type="submission" date="2017-04" db="EMBL/GenBank/DDBJ databases">
        <title>Staphylococcus agnetis, a potential pathogen in the broiler production.</title>
        <authorList>
            <person name="Poulsen L."/>
        </authorList>
    </citation>
    <scope>NUCLEOTIDE SEQUENCE [LARGE SCALE GENOMIC DNA]</scope>
    <source>
        <strain evidence="3 4">723_310714_2_2_spleen</strain>
    </source>
</reference>
<evidence type="ECO:0000313" key="3">
    <source>
        <dbReference type="EMBL" id="OTW31586.1"/>
    </source>
</evidence>
<organism evidence="2 5">
    <name type="scientific">Staphylococcus agnetis</name>
    <dbReference type="NCBI Taxonomy" id="985762"/>
    <lineage>
        <taxon>Bacteria</taxon>
        <taxon>Bacillati</taxon>
        <taxon>Bacillota</taxon>
        <taxon>Bacilli</taxon>
        <taxon>Bacillales</taxon>
        <taxon>Staphylococcaceae</taxon>
        <taxon>Staphylococcus</taxon>
    </lineage>
</organism>
<feature type="coiled-coil region" evidence="1">
    <location>
        <begin position="27"/>
        <end position="54"/>
    </location>
</feature>
<dbReference type="Proteomes" id="UP000195208">
    <property type="component" value="Unassembled WGS sequence"/>
</dbReference>
<name>A0A242VHP9_9STAP</name>
<reference evidence="2" key="2">
    <citation type="submission" date="2019-11" db="EMBL/GenBank/DDBJ databases">
        <title>Whole genome comparisons of Staphylococcus agnetis isolates from cattle and chickens.</title>
        <authorList>
            <person name="Rhoads D."/>
            <person name="Shwani A."/>
            <person name="Adkins P."/>
            <person name="Calcutt M."/>
            <person name="Middleton J."/>
        </authorList>
    </citation>
    <scope>NUCLEOTIDE SEQUENCE</scope>
    <source>
        <strain evidence="2">1387</strain>
    </source>
</reference>
<evidence type="ECO:0000313" key="4">
    <source>
        <dbReference type="Proteomes" id="UP000195208"/>
    </source>
</evidence>
<comment type="caution">
    <text evidence="2">The sequence shown here is derived from an EMBL/GenBank/DDBJ whole genome shotgun (WGS) entry which is preliminary data.</text>
</comment>
<keyword evidence="1" id="KW-0175">Coiled coil</keyword>